<sequence length="369" mass="40016">MSTWDTGVGCVASTLADLPKSAERDAAIGLAFCLTGLSRQVWRTYTHPASAADSLEPNTEGWRRQGEREAFAEVVTSLRNPNLPHGDHIVQSYILVEEAAHRVGRALHVLADQALTDRVVAEVEDELAAVEQAERGDLTGRAKQAVLLTRADVSPVQVSAANDLLRQHPLGSTGLLQDVDPTAAAVAAAHWLQAAAEVASEAADCHPTQVVLEADNIEALAVETPTLVLERLDAGETPRGVVTDLIKTAMTAAEGRLADPDALVHQIEEAKQKAQRFGPGDEELLAGLMPRVTPLDPMRPAHDLLEDLLDGIRGSWLLYRECAEYDDDDLEDFTDDEPEDNDEDLDDHIDTAFFEAVRTEATEHQGQLL</sequence>
<reference evidence="2" key="1">
    <citation type="submission" date="2017-07" db="EMBL/GenBank/DDBJ databases">
        <title>Comparative genome mining reveals phylogenetic distribution patterns of secondary metabolites in Amycolatopsis.</title>
        <authorList>
            <person name="Adamek M."/>
            <person name="Alanjary M."/>
            <person name="Sales-Ortells H."/>
            <person name="Goodfellow M."/>
            <person name="Bull A.T."/>
            <person name="Kalinowski J."/>
            <person name="Ziemert N."/>
        </authorList>
    </citation>
    <scope>NUCLEOTIDE SEQUENCE [LARGE SCALE GENOMIC DNA]</scope>
    <source>
        <strain evidence="2">H5</strain>
    </source>
</reference>
<evidence type="ECO:0000313" key="2">
    <source>
        <dbReference type="Proteomes" id="UP000215199"/>
    </source>
</evidence>
<keyword evidence="2" id="KW-1185">Reference proteome</keyword>
<accession>A0A229SKK7</accession>
<comment type="caution">
    <text evidence="1">The sequence shown here is derived from an EMBL/GenBank/DDBJ whole genome shotgun (WGS) entry which is preliminary data.</text>
</comment>
<dbReference type="OrthoDB" id="3212365at2"/>
<dbReference type="EMBL" id="NMUL01000085">
    <property type="protein sequence ID" value="OXM59366.1"/>
    <property type="molecule type" value="Genomic_DNA"/>
</dbReference>
<gene>
    <name evidence="1" type="ORF">CF165_48200</name>
</gene>
<name>A0A229SKK7_9PSEU</name>
<protein>
    <submittedName>
        <fullName evidence="1">Uncharacterized protein</fullName>
    </submittedName>
</protein>
<dbReference type="Proteomes" id="UP000215199">
    <property type="component" value="Unassembled WGS sequence"/>
</dbReference>
<evidence type="ECO:0000313" key="1">
    <source>
        <dbReference type="EMBL" id="OXM59366.1"/>
    </source>
</evidence>
<dbReference type="AlphaFoldDB" id="A0A229SKK7"/>
<organism evidence="1 2">
    <name type="scientific">Amycolatopsis vastitatis</name>
    <dbReference type="NCBI Taxonomy" id="1905142"/>
    <lineage>
        <taxon>Bacteria</taxon>
        <taxon>Bacillati</taxon>
        <taxon>Actinomycetota</taxon>
        <taxon>Actinomycetes</taxon>
        <taxon>Pseudonocardiales</taxon>
        <taxon>Pseudonocardiaceae</taxon>
        <taxon>Amycolatopsis</taxon>
    </lineage>
</organism>
<proteinExistence type="predicted"/>